<accession>A0A225E117</accession>
<sequence length="91" mass="10376">MRGELPDPDGYQDETIRKEILKAQEHYKRRANAFVCQLGSTQVSSRQPFINVEKSTKLTKNQLKDLLAIADLGGYDLFYDGQTTDFDCWSG</sequence>
<dbReference type="AlphaFoldDB" id="A0A225E117"/>
<reference evidence="2" key="1">
    <citation type="submission" date="2017-06" db="EMBL/GenBank/DDBJ databases">
        <title>Genome analysis of Fimbriiglobus ruber SP5, the first member of the order Planctomycetales with confirmed chitinolytic capability.</title>
        <authorList>
            <person name="Ravin N.V."/>
            <person name="Rakitin A.L."/>
            <person name="Ivanova A.A."/>
            <person name="Beletsky A.V."/>
            <person name="Kulichevskaya I.S."/>
            <person name="Mardanov A.V."/>
            <person name="Dedysh S.N."/>
        </authorList>
    </citation>
    <scope>NUCLEOTIDE SEQUENCE [LARGE SCALE GENOMIC DNA]</scope>
    <source>
        <strain evidence="2">SP5</strain>
    </source>
</reference>
<dbReference type="EMBL" id="NIDE01000001">
    <property type="protein sequence ID" value="OWK47272.1"/>
    <property type="molecule type" value="Genomic_DNA"/>
</dbReference>
<dbReference type="Proteomes" id="UP000214646">
    <property type="component" value="Unassembled WGS sequence"/>
</dbReference>
<comment type="caution">
    <text evidence="1">The sequence shown here is derived from an EMBL/GenBank/DDBJ whole genome shotgun (WGS) entry which is preliminary data.</text>
</comment>
<name>A0A225E117_9BACT</name>
<protein>
    <submittedName>
        <fullName evidence="1">Uncharacterized protein</fullName>
    </submittedName>
</protein>
<keyword evidence="2" id="KW-1185">Reference proteome</keyword>
<evidence type="ECO:0000313" key="2">
    <source>
        <dbReference type="Proteomes" id="UP000214646"/>
    </source>
</evidence>
<evidence type="ECO:0000313" key="1">
    <source>
        <dbReference type="EMBL" id="OWK47272.1"/>
    </source>
</evidence>
<proteinExistence type="predicted"/>
<organism evidence="1 2">
    <name type="scientific">Fimbriiglobus ruber</name>
    <dbReference type="NCBI Taxonomy" id="1908690"/>
    <lineage>
        <taxon>Bacteria</taxon>
        <taxon>Pseudomonadati</taxon>
        <taxon>Planctomycetota</taxon>
        <taxon>Planctomycetia</taxon>
        <taxon>Gemmatales</taxon>
        <taxon>Gemmataceae</taxon>
        <taxon>Fimbriiglobus</taxon>
    </lineage>
</organism>
<gene>
    <name evidence="1" type="ORF">FRUB_00971</name>
</gene>